<proteinExistence type="predicted"/>
<comment type="caution">
    <text evidence="1">The sequence shown here is derived from an EMBL/GenBank/DDBJ whole genome shotgun (WGS) entry which is preliminary data.</text>
</comment>
<keyword evidence="2" id="KW-1185">Reference proteome</keyword>
<sequence length="486" mass="52758">MIPNTTTPPAAETADQITAPGNKKKNNNTTTTTTNNNDGNNHGAGNMFAPDDNTSEKLVGEVTEFEKRKIMAGNAKFHRLGWKRLVIVLIVQAVALGSLSIPGAFATLGMVAGVICSIGIGLIAIYTSYIVGKVKVKFPHVEHYPAAGGLMFGRIGSEIFGVMLTLMLVLLTASHCLTGTIAFQVLTESHICSVVWGVVSAIILIILAIPPSFAEMAILGYIDFASIILAIGITMIATGITNSAAETPAQWSAWPKEDISFSSAFLAICNIFFAYSFSISQFSFMDEMHTPTDYMKSVWSLGVLEIVIYTLTGSLIYSFVGPDVASPAILSTSKTVTKVAFGVALPVIFISGSICTTVAARYIHGRVYKDSVTRYINTKQGWITWLALITVFTWIGFVVAEAIPFFSELIGIVSSLLNSGFTLYIPAMMWFILIKEGKWYEKKNIFWSILNGLIFVMGLVVLVCGTYSCIVSIVSFIQFPRRSLSR</sequence>
<gene>
    <name evidence="1" type="ORF">CTRU02_211155</name>
</gene>
<dbReference type="EMBL" id="VUJX02000007">
    <property type="protein sequence ID" value="KAL0934356.1"/>
    <property type="molecule type" value="Genomic_DNA"/>
</dbReference>
<evidence type="ECO:0000313" key="2">
    <source>
        <dbReference type="Proteomes" id="UP000805649"/>
    </source>
</evidence>
<reference evidence="1 2" key="1">
    <citation type="journal article" date="2020" name="Phytopathology">
        <title>Genome Sequence Resources of Colletotrichum truncatum, C. plurivorum, C. musicola, and C. sojae: Four Species Pathogenic to Soybean (Glycine max).</title>
        <authorList>
            <person name="Rogerio F."/>
            <person name="Boufleur T.R."/>
            <person name="Ciampi-Guillardi M."/>
            <person name="Sukno S.A."/>
            <person name="Thon M.R."/>
            <person name="Massola Junior N.S."/>
            <person name="Baroncelli R."/>
        </authorList>
    </citation>
    <scope>NUCLEOTIDE SEQUENCE [LARGE SCALE GENOMIC DNA]</scope>
    <source>
        <strain evidence="1 2">CMES1059</strain>
    </source>
</reference>
<dbReference type="Proteomes" id="UP000805649">
    <property type="component" value="Unassembled WGS sequence"/>
</dbReference>
<name>A0ACC3YSC3_COLTU</name>
<accession>A0ACC3YSC3</accession>
<evidence type="ECO:0000313" key="1">
    <source>
        <dbReference type="EMBL" id="KAL0934356.1"/>
    </source>
</evidence>
<protein>
    <submittedName>
        <fullName evidence="1">Uncharacterized protein</fullName>
    </submittedName>
</protein>
<organism evidence="1 2">
    <name type="scientific">Colletotrichum truncatum</name>
    <name type="common">Anthracnose fungus</name>
    <name type="synonym">Colletotrichum capsici</name>
    <dbReference type="NCBI Taxonomy" id="5467"/>
    <lineage>
        <taxon>Eukaryota</taxon>
        <taxon>Fungi</taxon>
        <taxon>Dikarya</taxon>
        <taxon>Ascomycota</taxon>
        <taxon>Pezizomycotina</taxon>
        <taxon>Sordariomycetes</taxon>
        <taxon>Hypocreomycetidae</taxon>
        <taxon>Glomerellales</taxon>
        <taxon>Glomerellaceae</taxon>
        <taxon>Colletotrichum</taxon>
        <taxon>Colletotrichum truncatum species complex</taxon>
    </lineage>
</organism>